<feature type="signal peptide" evidence="2">
    <location>
        <begin position="1"/>
        <end position="32"/>
    </location>
</feature>
<gene>
    <name evidence="3" type="ORF">MNOR_LOCUS7451</name>
</gene>
<feature type="region of interest" description="Disordered" evidence="1">
    <location>
        <begin position="77"/>
        <end position="123"/>
    </location>
</feature>
<evidence type="ECO:0000256" key="2">
    <source>
        <dbReference type="SAM" id="SignalP"/>
    </source>
</evidence>
<feature type="chain" id="PRO_5043988064" evidence="2">
    <location>
        <begin position="33"/>
        <end position="200"/>
    </location>
</feature>
<accession>A0AAV2Q4W0</accession>
<organism evidence="3 4">
    <name type="scientific">Meganyctiphanes norvegica</name>
    <name type="common">Northern krill</name>
    <name type="synonym">Thysanopoda norvegica</name>
    <dbReference type="NCBI Taxonomy" id="48144"/>
    <lineage>
        <taxon>Eukaryota</taxon>
        <taxon>Metazoa</taxon>
        <taxon>Ecdysozoa</taxon>
        <taxon>Arthropoda</taxon>
        <taxon>Crustacea</taxon>
        <taxon>Multicrustacea</taxon>
        <taxon>Malacostraca</taxon>
        <taxon>Eumalacostraca</taxon>
        <taxon>Eucarida</taxon>
        <taxon>Euphausiacea</taxon>
        <taxon>Euphausiidae</taxon>
        <taxon>Meganyctiphanes</taxon>
    </lineage>
</organism>
<reference evidence="3 4" key="1">
    <citation type="submission" date="2024-05" db="EMBL/GenBank/DDBJ databases">
        <authorList>
            <person name="Wallberg A."/>
        </authorList>
    </citation>
    <scope>NUCLEOTIDE SEQUENCE [LARGE SCALE GENOMIC DNA]</scope>
</reference>
<evidence type="ECO:0000313" key="4">
    <source>
        <dbReference type="Proteomes" id="UP001497623"/>
    </source>
</evidence>
<dbReference type="EMBL" id="CAXKWB010003290">
    <property type="protein sequence ID" value="CAL4068869.1"/>
    <property type="molecule type" value="Genomic_DNA"/>
</dbReference>
<proteinExistence type="predicted"/>
<feature type="non-terminal residue" evidence="3">
    <location>
        <position position="200"/>
    </location>
</feature>
<protein>
    <submittedName>
        <fullName evidence="3">Uncharacterized protein</fullName>
    </submittedName>
</protein>
<keyword evidence="4" id="KW-1185">Reference proteome</keyword>
<name>A0AAV2Q4W0_MEGNR</name>
<dbReference type="AlphaFoldDB" id="A0AAV2Q4W0"/>
<keyword evidence="2" id="KW-0732">Signal</keyword>
<evidence type="ECO:0000256" key="1">
    <source>
        <dbReference type="SAM" id="MobiDB-lite"/>
    </source>
</evidence>
<dbReference type="Proteomes" id="UP001497623">
    <property type="component" value="Unassembled WGS sequence"/>
</dbReference>
<comment type="caution">
    <text evidence="3">The sequence shown here is derived from an EMBL/GenBank/DDBJ whole genome shotgun (WGS) entry which is preliminary data.</text>
</comment>
<sequence>MWRVMPLTRRLSTSILGLTLTIATILLAQTQAAPPFSLQDTPHTGLHRSGEDILPSYAFDEDAEQLLALKNHRASEHLRHASSLQQNDNHSQKLKGRSLAGQRLEQRKSTNNAGSRIYYHPNNLNQDKHQHESLSGVPHYTAQDLAEYIYKTGDEEGVSLALQELTQEGLMSSQEAVSYLYEIRNNLQYLRDQAVQNERK</sequence>
<evidence type="ECO:0000313" key="3">
    <source>
        <dbReference type="EMBL" id="CAL4068869.1"/>
    </source>
</evidence>